<name>A0A0E9XHS9_ANGAN</name>
<dbReference type="EMBL" id="GBXM01007192">
    <property type="protein sequence ID" value="JAI01386.1"/>
    <property type="molecule type" value="Transcribed_RNA"/>
</dbReference>
<dbReference type="AlphaFoldDB" id="A0A0E9XHS9"/>
<reference evidence="1" key="1">
    <citation type="submission" date="2014-11" db="EMBL/GenBank/DDBJ databases">
        <authorList>
            <person name="Amaro Gonzalez C."/>
        </authorList>
    </citation>
    <scope>NUCLEOTIDE SEQUENCE</scope>
</reference>
<protein>
    <submittedName>
        <fullName evidence="1">Uncharacterized protein</fullName>
    </submittedName>
</protein>
<reference evidence="1" key="2">
    <citation type="journal article" date="2015" name="Fish Shellfish Immunol.">
        <title>Early steps in the European eel (Anguilla anguilla)-Vibrio vulnificus interaction in the gills: Role of the RtxA13 toxin.</title>
        <authorList>
            <person name="Callol A."/>
            <person name="Pajuelo D."/>
            <person name="Ebbesson L."/>
            <person name="Teles M."/>
            <person name="MacKenzie S."/>
            <person name="Amaro C."/>
        </authorList>
    </citation>
    <scope>NUCLEOTIDE SEQUENCE</scope>
</reference>
<proteinExistence type="predicted"/>
<evidence type="ECO:0000313" key="1">
    <source>
        <dbReference type="EMBL" id="JAI01386.1"/>
    </source>
</evidence>
<sequence length="32" mass="3715">MVTRVIYSENWVVQGWCLLYLSVTGHSFPSNK</sequence>
<organism evidence="1">
    <name type="scientific">Anguilla anguilla</name>
    <name type="common">European freshwater eel</name>
    <name type="synonym">Muraena anguilla</name>
    <dbReference type="NCBI Taxonomy" id="7936"/>
    <lineage>
        <taxon>Eukaryota</taxon>
        <taxon>Metazoa</taxon>
        <taxon>Chordata</taxon>
        <taxon>Craniata</taxon>
        <taxon>Vertebrata</taxon>
        <taxon>Euteleostomi</taxon>
        <taxon>Actinopterygii</taxon>
        <taxon>Neopterygii</taxon>
        <taxon>Teleostei</taxon>
        <taxon>Anguilliformes</taxon>
        <taxon>Anguillidae</taxon>
        <taxon>Anguilla</taxon>
    </lineage>
</organism>
<accession>A0A0E9XHS9</accession>